<dbReference type="InterPro" id="IPR050486">
    <property type="entry name" value="Mannose-1P_guanyltransferase"/>
</dbReference>
<feature type="domain" description="CBS" evidence="1">
    <location>
        <begin position="3"/>
        <end position="61"/>
    </location>
</feature>
<evidence type="ECO:0000313" key="2">
    <source>
        <dbReference type="EMBL" id="SVA48553.1"/>
    </source>
</evidence>
<dbReference type="PROSITE" id="PS51371">
    <property type="entry name" value="CBS"/>
    <property type="match status" value="2"/>
</dbReference>
<sequence>MIMKTDWKEALLHSGADVAAAAEVLTASSMRIVLVVDDDGRLLGTVTDGDIRRAVVAGFGMGSTVSEVMQKNPITVREGDTRRKILQIMREKDLLHLPVLDATGIVIGLEIMQNLVFDAPRTNPVLLMAGGFGRRLHPLTQNLPKPLLPVGEKPILETILVQLVEAGFSKFFIAVHYKADRVREHFGDGSQWDVVIQYLEEEKPLGTAGALGLLDPSVISVPLLMMNGDLLTRLNFGQLLDYHAAHGGSATMCVREYDVQIPYGVVQGEGMQVEDITEKPVQKFFVNAGIYVLEPKLVAQCKGDQAKDMPDLLRATVKGGGKVNMFPIHEYWLDIGRIEEYERAQIEGADLFTS</sequence>
<dbReference type="CDD" id="cd06426">
    <property type="entry name" value="NTP_transferase_like_2"/>
    <property type="match status" value="1"/>
</dbReference>
<dbReference type="SUPFAM" id="SSF53448">
    <property type="entry name" value="Nucleotide-diphospho-sugar transferases"/>
    <property type="match status" value="1"/>
</dbReference>
<reference evidence="2" key="1">
    <citation type="submission" date="2018-05" db="EMBL/GenBank/DDBJ databases">
        <authorList>
            <person name="Lanie J.A."/>
            <person name="Ng W.-L."/>
            <person name="Kazmierczak K.M."/>
            <person name="Andrzejewski T.M."/>
            <person name="Davidsen T.M."/>
            <person name="Wayne K.J."/>
            <person name="Tettelin H."/>
            <person name="Glass J.I."/>
            <person name="Rusch D."/>
            <person name="Podicherti R."/>
            <person name="Tsui H.-C.T."/>
            <person name="Winkler M.E."/>
        </authorList>
    </citation>
    <scope>NUCLEOTIDE SEQUENCE</scope>
</reference>
<dbReference type="SUPFAM" id="SSF54631">
    <property type="entry name" value="CBS-domain pair"/>
    <property type="match status" value="1"/>
</dbReference>
<dbReference type="CDD" id="cd04607">
    <property type="entry name" value="CBS_pair_NTP_transferase_assoc"/>
    <property type="match status" value="1"/>
</dbReference>
<feature type="domain" description="CBS" evidence="1">
    <location>
        <begin position="69"/>
        <end position="125"/>
    </location>
</feature>
<dbReference type="Gene3D" id="3.90.550.10">
    <property type="entry name" value="Spore Coat Polysaccharide Biosynthesis Protein SpsA, Chain A"/>
    <property type="match status" value="1"/>
</dbReference>
<dbReference type="Pfam" id="PF00483">
    <property type="entry name" value="NTP_transferase"/>
    <property type="match status" value="1"/>
</dbReference>
<protein>
    <recommendedName>
        <fullName evidence="1">CBS domain-containing protein</fullName>
    </recommendedName>
</protein>
<evidence type="ECO:0000259" key="1">
    <source>
        <dbReference type="PROSITE" id="PS51371"/>
    </source>
</evidence>
<dbReference type="Gene3D" id="3.10.580.10">
    <property type="entry name" value="CBS-domain"/>
    <property type="match status" value="1"/>
</dbReference>
<dbReference type="InterPro" id="IPR005835">
    <property type="entry name" value="NTP_transferase_dom"/>
</dbReference>
<dbReference type="Pfam" id="PF00571">
    <property type="entry name" value="CBS"/>
    <property type="match status" value="2"/>
</dbReference>
<proteinExistence type="predicted"/>
<dbReference type="InterPro" id="IPR000644">
    <property type="entry name" value="CBS_dom"/>
</dbReference>
<gene>
    <name evidence="2" type="ORF">METZ01_LOCUS101407</name>
</gene>
<dbReference type="InterPro" id="IPR029044">
    <property type="entry name" value="Nucleotide-diphossugar_trans"/>
</dbReference>
<dbReference type="SMART" id="SM00116">
    <property type="entry name" value="CBS"/>
    <property type="match status" value="2"/>
</dbReference>
<dbReference type="PANTHER" id="PTHR22572">
    <property type="entry name" value="SUGAR-1-PHOSPHATE GUANYL TRANSFERASE"/>
    <property type="match status" value="1"/>
</dbReference>
<name>A0A381W9F7_9ZZZZ</name>
<organism evidence="2">
    <name type="scientific">marine metagenome</name>
    <dbReference type="NCBI Taxonomy" id="408172"/>
    <lineage>
        <taxon>unclassified sequences</taxon>
        <taxon>metagenomes</taxon>
        <taxon>ecological metagenomes</taxon>
    </lineage>
</organism>
<dbReference type="AlphaFoldDB" id="A0A381W9F7"/>
<dbReference type="EMBL" id="UINC01010960">
    <property type="protein sequence ID" value="SVA48553.1"/>
    <property type="molecule type" value="Genomic_DNA"/>
</dbReference>
<dbReference type="InterPro" id="IPR046342">
    <property type="entry name" value="CBS_dom_sf"/>
</dbReference>
<accession>A0A381W9F7</accession>